<name>A0ACC0NRQ8_RHOML</name>
<evidence type="ECO:0000313" key="1">
    <source>
        <dbReference type="EMBL" id="KAI8555173.1"/>
    </source>
</evidence>
<accession>A0ACC0NRQ8</accession>
<protein>
    <submittedName>
        <fullName evidence="1">Uncharacterized protein</fullName>
    </submittedName>
</protein>
<sequence>MVGTSTVGCNSMCVGDVEIDLIPACNPQSAGLGLSLLNSPGGSMDNVGNPRVVNPRVCPLPNPILNGNRLDFLEQIIVPVTDSLKPCASPPPPPPPPVSLVGVV</sequence>
<organism evidence="1 2">
    <name type="scientific">Rhododendron molle</name>
    <name type="common">Chinese azalea</name>
    <name type="synonym">Azalea mollis</name>
    <dbReference type="NCBI Taxonomy" id="49168"/>
    <lineage>
        <taxon>Eukaryota</taxon>
        <taxon>Viridiplantae</taxon>
        <taxon>Streptophyta</taxon>
        <taxon>Embryophyta</taxon>
        <taxon>Tracheophyta</taxon>
        <taxon>Spermatophyta</taxon>
        <taxon>Magnoliopsida</taxon>
        <taxon>eudicotyledons</taxon>
        <taxon>Gunneridae</taxon>
        <taxon>Pentapetalae</taxon>
        <taxon>asterids</taxon>
        <taxon>Ericales</taxon>
        <taxon>Ericaceae</taxon>
        <taxon>Ericoideae</taxon>
        <taxon>Rhodoreae</taxon>
        <taxon>Rhododendron</taxon>
    </lineage>
</organism>
<reference evidence="1" key="1">
    <citation type="submission" date="2022-02" db="EMBL/GenBank/DDBJ databases">
        <title>Plant Genome Project.</title>
        <authorList>
            <person name="Zhang R.-G."/>
        </authorList>
    </citation>
    <scope>NUCLEOTIDE SEQUENCE</scope>
    <source>
        <strain evidence="1">AT1</strain>
    </source>
</reference>
<keyword evidence="2" id="KW-1185">Reference proteome</keyword>
<dbReference type="Proteomes" id="UP001062846">
    <property type="component" value="Chromosome 5"/>
</dbReference>
<evidence type="ECO:0000313" key="2">
    <source>
        <dbReference type="Proteomes" id="UP001062846"/>
    </source>
</evidence>
<comment type="caution">
    <text evidence="1">The sequence shown here is derived from an EMBL/GenBank/DDBJ whole genome shotgun (WGS) entry which is preliminary data.</text>
</comment>
<dbReference type="EMBL" id="CM046392">
    <property type="protein sequence ID" value="KAI8555173.1"/>
    <property type="molecule type" value="Genomic_DNA"/>
</dbReference>
<proteinExistence type="predicted"/>
<gene>
    <name evidence="1" type="ORF">RHMOL_Rhmol05G0154300</name>
</gene>